<comment type="catalytic activity">
    <reaction evidence="9">
        <text>Cd(2+)(in) + ATP + H2O = Cd(2+)(out) + ADP + phosphate + H(+)</text>
        <dbReference type="Rhea" id="RHEA:12132"/>
        <dbReference type="ChEBI" id="CHEBI:15377"/>
        <dbReference type="ChEBI" id="CHEBI:15378"/>
        <dbReference type="ChEBI" id="CHEBI:30616"/>
        <dbReference type="ChEBI" id="CHEBI:43474"/>
        <dbReference type="ChEBI" id="CHEBI:48775"/>
        <dbReference type="ChEBI" id="CHEBI:456216"/>
        <dbReference type="EC" id="7.2.2.21"/>
    </reaction>
</comment>
<dbReference type="InterPro" id="IPR023299">
    <property type="entry name" value="ATPase_P-typ_cyto_dom_N"/>
</dbReference>
<dbReference type="PRINTS" id="PR00119">
    <property type="entry name" value="CATATPASE"/>
</dbReference>
<keyword evidence="10" id="KW-0547">Nucleotide-binding</keyword>
<keyword evidence="12" id="KW-0378">Hydrolase</keyword>
<dbReference type="EMBL" id="ACKZ01000029">
    <property type="protein sequence ID" value="EEW36407.1"/>
    <property type="molecule type" value="Genomic_DNA"/>
</dbReference>
<dbReference type="SUPFAM" id="SSF81653">
    <property type="entry name" value="Calcium ATPase, transduction domain A"/>
    <property type="match status" value="1"/>
</dbReference>
<dbReference type="HOGENOM" id="CLU_001771_6_3_9"/>
<dbReference type="NCBIfam" id="TIGR01494">
    <property type="entry name" value="ATPase_P-type"/>
    <property type="match status" value="1"/>
</dbReference>
<evidence type="ECO:0000259" key="11">
    <source>
        <dbReference type="Pfam" id="PF00122"/>
    </source>
</evidence>
<dbReference type="EC" id="7.2.2.21" evidence="8"/>
<dbReference type="SFLD" id="SFLDF00027">
    <property type="entry name" value="p-type_atpase"/>
    <property type="match status" value="1"/>
</dbReference>
<comment type="caution">
    <text evidence="12">The sequence shown here is derived from an EMBL/GenBank/DDBJ whole genome shotgun (WGS) entry which is preliminary data.</text>
</comment>
<evidence type="ECO:0000256" key="6">
    <source>
        <dbReference type="ARBA" id="ARBA00022989"/>
    </source>
</evidence>
<evidence type="ECO:0000256" key="8">
    <source>
        <dbReference type="ARBA" id="ARBA00039103"/>
    </source>
</evidence>
<keyword evidence="3" id="KW-0104">Cadmium</keyword>
<dbReference type="Pfam" id="PF00122">
    <property type="entry name" value="E1-E2_ATPase"/>
    <property type="match status" value="1"/>
</dbReference>
<evidence type="ECO:0000256" key="1">
    <source>
        <dbReference type="ARBA" id="ARBA00004141"/>
    </source>
</evidence>
<dbReference type="GO" id="GO:0016887">
    <property type="term" value="F:ATP hydrolysis activity"/>
    <property type="evidence" value="ECO:0007669"/>
    <property type="project" value="InterPro"/>
</dbReference>
<keyword evidence="4" id="KW-0812">Transmembrane</keyword>
<dbReference type="eggNOG" id="COG2217">
    <property type="taxonomic scope" value="Bacteria"/>
</dbReference>
<dbReference type="InterPro" id="IPR018303">
    <property type="entry name" value="ATPase_P-typ_P_site"/>
</dbReference>
<protein>
    <recommendedName>
        <fullName evidence="8">Cd(2+)-exporting ATPase</fullName>
        <ecNumber evidence="8">7.2.2.21</ecNumber>
    </recommendedName>
</protein>
<dbReference type="InterPro" id="IPR044492">
    <property type="entry name" value="P_typ_ATPase_HD_dom"/>
</dbReference>
<dbReference type="InterPro" id="IPR001757">
    <property type="entry name" value="P_typ_ATPase"/>
</dbReference>
<dbReference type="PANTHER" id="PTHR48085:SF5">
    <property type="entry name" value="CADMIUM_ZINC-TRANSPORTING ATPASE HMA4-RELATED"/>
    <property type="match status" value="1"/>
</dbReference>
<sequence length="684" mass="76898">MKFIIKHQSNSRVRLELPFTCPYSVQMYLEELACTVPGIEKLHFYKDLKHVGVYFSQGKDQQVQSFLSLIQMEKVIEKQNEVEWLVPSSPYDIISTHLYRRMLSKVLLPTPLRVGWILLKMVKFGKAAFQSICEKKLSMSLLDFVAIATSAAMGDHKTADMIMFLLNLGDDLDDWSQKKSIEELEKNLTNNIYEIWIEKEGERFKKMSNHVEVGDIFVATEGQEIYFDGRVVNGRGYLNESSLTGESFPVAKKQGDMVYANTVVEHGELLVEVTNKQQNLRLQQIVQLIKSSEFHQSKQQKQLMEKADGLVKYNFIGMALTYLFTRSVSKALTFLLVDYSCALKLSSPATYLTAIKAASNQGIVIKGSNSLDEYAQVDTFVFDKTGTLTTGIPKIQRIISYEGYDDAEVLRIAACLEEHIYHPIATAVVKKAEDEGIEHEEMHGKLTHVASKGIVSSIDGKRVVIGSLELLEEEQTFISEQQKKVIEEYSQMFNLLYLSYDGKLIAIFLIDTPLRPEAIELLHELKEKGKQIVLLTGDTQKRTETICSLISFDKVYTQVKPEQKHQVIQQLKDQGHHVLMIGDGINDSAALSLANVGVVMAGASDIARQASDILFLNEQLTGLHVLDTITDQLNHQLDLNLKNTVGINTFLMGLGLIDVLSPSVLAVLHNVTTTFIIGKSLTYI</sequence>
<feature type="domain" description="P-type ATPase A" evidence="11">
    <location>
        <begin position="202"/>
        <end position="290"/>
    </location>
</feature>
<dbReference type="SFLD" id="SFLDG00002">
    <property type="entry name" value="C1.7:_P-type_atpase_like"/>
    <property type="match status" value="1"/>
</dbReference>
<evidence type="ECO:0000313" key="12">
    <source>
        <dbReference type="EMBL" id="EEW36407.1"/>
    </source>
</evidence>
<organism evidence="12 13">
    <name type="scientific">Granulicatella adiacens ATCC 49175</name>
    <dbReference type="NCBI Taxonomy" id="638301"/>
    <lineage>
        <taxon>Bacteria</taxon>
        <taxon>Bacillati</taxon>
        <taxon>Bacillota</taxon>
        <taxon>Bacilli</taxon>
        <taxon>Lactobacillales</taxon>
        <taxon>Carnobacteriaceae</taxon>
        <taxon>Granulicatella</taxon>
    </lineage>
</organism>
<dbReference type="PANTHER" id="PTHR48085">
    <property type="entry name" value="CADMIUM/ZINC-TRANSPORTING ATPASE HMA2-RELATED"/>
    <property type="match status" value="1"/>
</dbReference>
<dbReference type="SUPFAM" id="SSF56784">
    <property type="entry name" value="HAD-like"/>
    <property type="match status" value="1"/>
</dbReference>
<name>C8NIL0_9LACT</name>
<dbReference type="InterPro" id="IPR008250">
    <property type="entry name" value="ATPase_P-typ_transduc_dom_A_sf"/>
</dbReference>
<dbReference type="InterPro" id="IPR023214">
    <property type="entry name" value="HAD_sf"/>
</dbReference>
<dbReference type="GO" id="GO:0008551">
    <property type="term" value="F:P-type cadmium transporter activity"/>
    <property type="evidence" value="ECO:0007669"/>
    <property type="project" value="UniProtKB-EC"/>
</dbReference>
<dbReference type="InterPro" id="IPR059000">
    <property type="entry name" value="ATPase_P-type_domA"/>
</dbReference>
<keyword evidence="7" id="KW-0472">Membrane</keyword>
<evidence type="ECO:0000256" key="3">
    <source>
        <dbReference type="ARBA" id="ARBA00022539"/>
    </source>
</evidence>
<evidence type="ECO:0000256" key="5">
    <source>
        <dbReference type="ARBA" id="ARBA00022967"/>
    </source>
</evidence>
<dbReference type="STRING" id="638301.HMPREF0444_1755"/>
<comment type="subcellular location">
    <subcellularLocation>
        <location evidence="10">Cell membrane</location>
    </subcellularLocation>
    <subcellularLocation>
        <location evidence="1">Membrane</location>
        <topology evidence="1">Multi-pass membrane protein</topology>
    </subcellularLocation>
</comment>
<evidence type="ECO:0000256" key="9">
    <source>
        <dbReference type="ARBA" id="ARBA00049338"/>
    </source>
</evidence>
<reference evidence="12 13" key="1">
    <citation type="submission" date="2009-08" db="EMBL/GenBank/DDBJ databases">
        <authorList>
            <person name="Muzny D."/>
            <person name="Qin X."/>
            <person name="Deng J."/>
            <person name="Jiang H."/>
            <person name="Liu Y."/>
            <person name="Qu J."/>
            <person name="Song X.-Z."/>
            <person name="Zhang L."/>
            <person name="Thornton R."/>
            <person name="Coyle M."/>
            <person name="Francisco L."/>
            <person name="Jackson L."/>
            <person name="Javaid M."/>
            <person name="Korchina V."/>
            <person name="Kovar C."/>
            <person name="Mata R."/>
            <person name="Mathew T."/>
            <person name="Ngo R."/>
            <person name="Nguyen L."/>
            <person name="Nguyen N."/>
            <person name="Okwuonu G."/>
            <person name="Ongeri F."/>
            <person name="Pham C."/>
            <person name="Simmons D."/>
            <person name="Wilczek-Boney K."/>
            <person name="Hale W."/>
            <person name="Jakkamsetti A."/>
            <person name="Pham P."/>
            <person name="Ruth R."/>
            <person name="San Lucas F."/>
            <person name="Warren J."/>
            <person name="Zhang J."/>
            <person name="Zhao Z."/>
            <person name="Zhou C."/>
            <person name="Zhu D."/>
            <person name="Lee S."/>
            <person name="Bess C."/>
            <person name="Blankenburg K."/>
            <person name="Forbes L."/>
            <person name="Fu Q."/>
            <person name="Gubbala S."/>
            <person name="Hirani K."/>
            <person name="Jayaseelan J.C."/>
            <person name="Lara F."/>
            <person name="Munidasa M."/>
            <person name="Palculict T."/>
            <person name="Patil S."/>
            <person name="Pu L.-L."/>
            <person name="Saada N."/>
            <person name="Tang L."/>
            <person name="Weissenberger G."/>
            <person name="Zhu Y."/>
            <person name="Hemphill L."/>
            <person name="Shang Y."/>
            <person name="Youmans B."/>
            <person name="Ayvaz T."/>
            <person name="Ross M."/>
            <person name="Santibanez J."/>
            <person name="Aqrawi P."/>
            <person name="Gross S."/>
            <person name="Joshi V."/>
            <person name="Fowler G."/>
            <person name="Nazareth L."/>
            <person name="Reid J."/>
            <person name="Worley K."/>
            <person name="Petrosino J."/>
            <person name="Highlander S."/>
            <person name="Gibbs R."/>
        </authorList>
    </citation>
    <scope>NUCLEOTIDE SEQUENCE [LARGE SCALE GENOMIC DNA]</scope>
    <source>
        <strain evidence="12 13">ATCC 49175</strain>
    </source>
</reference>
<accession>C8NIL0</accession>
<keyword evidence="6" id="KW-1133">Transmembrane helix</keyword>
<evidence type="ECO:0000313" key="13">
    <source>
        <dbReference type="Proteomes" id="UP000005926"/>
    </source>
</evidence>
<dbReference type="InterPro" id="IPR027256">
    <property type="entry name" value="P-typ_ATPase_IB"/>
</dbReference>
<keyword evidence="10" id="KW-0479">Metal-binding</keyword>
<dbReference type="InterPro" id="IPR036412">
    <property type="entry name" value="HAD-like_sf"/>
</dbReference>
<dbReference type="GO" id="GO:0005886">
    <property type="term" value="C:plasma membrane"/>
    <property type="evidence" value="ECO:0007669"/>
    <property type="project" value="UniProtKB-SubCell"/>
</dbReference>
<keyword evidence="5" id="KW-1278">Translocase</keyword>
<dbReference type="Gene3D" id="3.40.50.1000">
    <property type="entry name" value="HAD superfamily/HAD-like"/>
    <property type="match status" value="1"/>
</dbReference>
<evidence type="ECO:0000256" key="10">
    <source>
        <dbReference type="RuleBase" id="RU362081"/>
    </source>
</evidence>
<keyword evidence="10" id="KW-0067">ATP-binding</keyword>
<dbReference type="GO" id="GO:0005524">
    <property type="term" value="F:ATP binding"/>
    <property type="evidence" value="ECO:0007669"/>
    <property type="project" value="UniProtKB-UniRule"/>
</dbReference>
<dbReference type="PROSITE" id="PS01229">
    <property type="entry name" value="COF_2"/>
    <property type="match status" value="1"/>
</dbReference>
<dbReference type="SFLD" id="SFLDS00003">
    <property type="entry name" value="Haloacid_Dehalogenase"/>
    <property type="match status" value="1"/>
</dbReference>
<dbReference type="NCBIfam" id="TIGR01525">
    <property type="entry name" value="ATPase-IB_hvy"/>
    <property type="match status" value="1"/>
</dbReference>
<keyword evidence="10" id="KW-1003">Cell membrane</keyword>
<keyword evidence="13" id="KW-1185">Reference proteome</keyword>
<evidence type="ECO:0000256" key="7">
    <source>
        <dbReference type="ARBA" id="ARBA00023136"/>
    </source>
</evidence>
<dbReference type="RefSeq" id="WP_005606349.1">
    <property type="nucleotide sequence ID" value="NZ_GG694016.1"/>
</dbReference>
<proteinExistence type="inferred from homology"/>
<evidence type="ECO:0000256" key="4">
    <source>
        <dbReference type="ARBA" id="ARBA00022692"/>
    </source>
</evidence>
<dbReference type="Gene3D" id="3.40.1110.10">
    <property type="entry name" value="Calcium-transporting ATPase, cytoplasmic domain N"/>
    <property type="match status" value="1"/>
</dbReference>
<dbReference type="AlphaFoldDB" id="C8NIL0"/>
<dbReference type="Proteomes" id="UP000005926">
    <property type="component" value="Unassembled WGS sequence"/>
</dbReference>
<comment type="similarity">
    <text evidence="2 10">Belongs to the cation transport ATPase (P-type) (TC 3.A.3) family. Type IB subfamily.</text>
</comment>
<dbReference type="GO" id="GO:0046872">
    <property type="term" value="F:metal ion binding"/>
    <property type="evidence" value="ECO:0007669"/>
    <property type="project" value="UniProtKB-KW"/>
</dbReference>
<dbReference type="Gene3D" id="2.70.150.10">
    <property type="entry name" value="Calcium-transporting ATPase, cytoplasmic transduction domain A"/>
    <property type="match status" value="1"/>
</dbReference>
<gene>
    <name evidence="12" type="ORF">HMPREF0444_1755</name>
</gene>
<dbReference type="PROSITE" id="PS00154">
    <property type="entry name" value="ATPASE_E1_E2"/>
    <property type="match status" value="1"/>
</dbReference>
<dbReference type="InterPro" id="IPR051014">
    <property type="entry name" value="Cation_Transport_ATPase_IB"/>
</dbReference>
<evidence type="ECO:0000256" key="2">
    <source>
        <dbReference type="ARBA" id="ARBA00006024"/>
    </source>
</evidence>
<dbReference type="Pfam" id="PF00702">
    <property type="entry name" value="Hydrolase"/>
    <property type="match status" value="1"/>
</dbReference>